<comment type="subcellular location">
    <subcellularLocation>
        <location evidence="2">Membrane</location>
        <topology evidence="2">Multi-pass membrane protein</topology>
    </subcellularLocation>
</comment>
<reference evidence="15" key="1">
    <citation type="journal article" date="2019" name="Int. J. Syst. Evol. Microbiol.">
        <title>The Global Catalogue of Microorganisms (GCM) 10K type strain sequencing project: providing services to taxonomists for standard genome sequencing and annotation.</title>
        <authorList>
            <consortium name="The Broad Institute Genomics Platform"/>
            <consortium name="The Broad Institute Genome Sequencing Center for Infectious Disease"/>
            <person name="Wu L."/>
            <person name="Ma J."/>
        </authorList>
    </citation>
    <scope>NUCLEOTIDE SEQUENCE [LARGE SCALE GENOMIC DNA]</scope>
    <source>
        <strain evidence="15">CGMCC 1.5362</strain>
    </source>
</reference>
<evidence type="ECO:0000256" key="1">
    <source>
        <dbReference type="ARBA" id="ARBA00001947"/>
    </source>
</evidence>
<evidence type="ECO:0000256" key="6">
    <source>
        <dbReference type="ARBA" id="ARBA00022801"/>
    </source>
</evidence>
<keyword evidence="7" id="KW-0862">Zinc</keyword>
<evidence type="ECO:0000259" key="12">
    <source>
        <dbReference type="Pfam" id="PF02163"/>
    </source>
</evidence>
<evidence type="ECO:0000256" key="4">
    <source>
        <dbReference type="ARBA" id="ARBA00022670"/>
    </source>
</evidence>
<protein>
    <submittedName>
        <fullName evidence="14">Peptidase</fullName>
    </submittedName>
</protein>
<evidence type="ECO:0000256" key="10">
    <source>
        <dbReference type="ARBA" id="ARBA00023136"/>
    </source>
</evidence>
<keyword evidence="15" id="KW-1185">Reference proteome</keyword>
<dbReference type="EMBL" id="BMLB01000002">
    <property type="protein sequence ID" value="GGK62331.1"/>
    <property type="molecule type" value="Genomic_DNA"/>
</dbReference>
<evidence type="ECO:0000256" key="11">
    <source>
        <dbReference type="SAM" id="Phobius"/>
    </source>
</evidence>
<evidence type="ECO:0000256" key="7">
    <source>
        <dbReference type="ARBA" id="ARBA00022833"/>
    </source>
</evidence>
<comment type="cofactor">
    <cofactor evidence="1">
        <name>Zn(2+)</name>
        <dbReference type="ChEBI" id="CHEBI:29105"/>
    </cofactor>
</comment>
<evidence type="ECO:0000256" key="3">
    <source>
        <dbReference type="ARBA" id="ARBA00007931"/>
    </source>
</evidence>
<feature type="domain" description="PDZ" evidence="13">
    <location>
        <begin position="180"/>
        <end position="224"/>
    </location>
</feature>
<evidence type="ECO:0000313" key="15">
    <source>
        <dbReference type="Proteomes" id="UP000662111"/>
    </source>
</evidence>
<dbReference type="InterPro" id="IPR036034">
    <property type="entry name" value="PDZ_sf"/>
</dbReference>
<feature type="transmembrane region" description="Helical" evidence="11">
    <location>
        <begin position="124"/>
        <end position="146"/>
    </location>
</feature>
<dbReference type="PANTHER" id="PTHR42837">
    <property type="entry name" value="REGULATOR OF SIGMA-E PROTEASE RSEP"/>
    <property type="match status" value="1"/>
</dbReference>
<dbReference type="Pfam" id="PF17820">
    <property type="entry name" value="PDZ_6"/>
    <property type="match status" value="1"/>
</dbReference>
<comment type="caution">
    <text evidence="14">The sequence shown here is derived from an EMBL/GenBank/DDBJ whole genome shotgun (WGS) entry which is preliminary data.</text>
</comment>
<dbReference type="InterPro" id="IPR008915">
    <property type="entry name" value="Peptidase_M50"/>
</dbReference>
<evidence type="ECO:0000256" key="8">
    <source>
        <dbReference type="ARBA" id="ARBA00022989"/>
    </source>
</evidence>
<keyword evidence="10 11" id="KW-0472">Membrane</keyword>
<keyword evidence="6" id="KW-0378">Hydrolase</keyword>
<dbReference type="Proteomes" id="UP000662111">
    <property type="component" value="Unassembled WGS sequence"/>
</dbReference>
<evidence type="ECO:0000256" key="9">
    <source>
        <dbReference type="ARBA" id="ARBA00023049"/>
    </source>
</evidence>
<comment type="similarity">
    <text evidence="3">Belongs to the peptidase M50B family.</text>
</comment>
<dbReference type="RefSeq" id="WP_040657637.1">
    <property type="nucleotide sequence ID" value="NZ_BMLB01000002.1"/>
</dbReference>
<name>A0ABQ2F5Y6_9MICO</name>
<accession>A0ABQ2F5Y6</accession>
<dbReference type="PANTHER" id="PTHR42837:SF2">
    <property type="entry name" value="MEMBRANE METALLOPROTEASE ARASP2, CHLOROPLASTIC-RELATED"/>
    <property type="match status" value="1"/>
</dbReference>
<evidence type="ECO:0000256" key="5">
    <source>
        <dbReference type="ARBA" id="ARBA00022692"/>
    </source>
</evidence>
<evidence type="ECO:0000256" key="2">
    <source>
        <dbReference type="ARBA" id="ARBA00004141"/>
    </source>
</evidence>
<organism evidence="14 15">
    <name type="scientific">Ornithinimicrobium pekingense</name>
    <dbReference type="NCBI Taxonomy" id="384677"/>
    <lineage>
        <taxon>Bacteria</taxon>
        <taxon>Bacillati</taxon>
        <taxon>Actinomycetota</taxon>
        <taxon>Actinomycetes</taxon>
        <taxon>Micrococcales</taxon>
        <taxon>Ornithinimicrobiaceae</taxon>
        <taxon>Ornithinimicrobium</taxon>
    </lineage>
</organism>
<dbReference type="InterPro" id="IPR041489">
    <property type="entry name" value="PDZ_6"/>
</dbReference>
<dbReference type="Pfam" id="PF02163">
    <property type="entry name" value="Peptidase_M50"/>
    <property type="match status" value="1"/>
</dbReference>
<keyword evidence="9" id="KW-0482">Metalloprotease</keyword>
<feature type="transmembrane region" description="Helical" evidence="11">
    <location>
        <begin position="351"/>
        <end position="370"/>
    </location>
</feature>
<keyword evidence="5 11" id="KW-0812">Transmembrane</keyword>
<feature type="transmembrane region" description="Helical" evidence="11">
    <location>
        <begin position="408"/>
        <end position="430"/>
    </location>
</feature>
<gene>
    <name evidence="14" type="ORF">GCM10011509_08410</name>
</gene>
<dbReference type="Gene3D" id="2.30.42.10">
    <property type="match status" value="1"/>
</dbReference>
<proteinExistence type="inferred from homology"/>
<dbReference type="InterPro" id="IPR004387">
    <property type="entry name" value="Pept_M50_Zn"/>
</dbReference>
<dbReference type="CDD" id="cd06163">
    <property type="entry name" value="S2P-M50_PDZ_RseP-like"/>
    <property type="match status" value="1"/>
</dbReference>
<keyword evidence="4" id="KW-0645">Protease</keyword>
<evidence type="ECO:0000313" key="14">
    <source>
        <dbReference type="EMBL" id="GGK62331.1"/>
    </source>
</evidence>
<dbReference type="SUPFAM" id="SSF50156">
    <property type="entry name" value="PDZ domain-like"/>
    <property type="match status" value="1"/>
</dbReference>
<evidence type="ECO:0000259" key="13">
    <source>
        <dbReference type="Pfam" id="PF17820"/>
    </source>
</evidence>
<keyword evidence="8 11" id="KW-1133">Transmembrane helix</keyword>
<feature type="domain" description="Peptidase M50" evidence="12">
    <location>
        <begin position="9"/>
        <end position="389"/>
    </location>
</feature>
<sequence>MYLLGVLVIALGIAVSIALHEVGHLLPAKKFGVKTTQYMVGFGPTLWSTRRGETEYGLKAVPLGGYVRMIGMFPPRPADGGRLRRATSNPFHQMIEQARQDSLDEVEPGDEDRVFYRLPVWQRLVIMAGGPLMNLAIAAVLVTLLLTVHGIGTLTPTVSQVAACANTDVVDADCAGQDPSPALAAGFQEGDTIVSVDGQAVTSWPETTYAIQNAGDTATFVVERDGSQETLTADLVLRERPLVTPEGEYQLDGAGEPVWGEVGFLGATPTFVYEPQPVSAVPGFVGDMFTQTARIVLTLPQRLVDVSQAAFGSEERDPDGPMSVVGVGRVAGDVASGGLGDLTQTTADRMWVLLSLIASLNMALFVFNLIPLLPLDGGHIAGALWEGLKKGWARLRGLPVPGPVDTAAALPVAYGVAVTLLGMTALLIYADIVKPITLG</sequence>